<keyword evidence="3" id="KW-1185">Reference proteome</keyword>
<feature type="transmembrane region" description="Helical" evidence="1">
    <location>
        <begin position="272"/>
        <end position="290"/>
    </location>
</feature>
<feature type="transmembrane region" description="Helical" evidence="1">
    <location>
        <begin position="236"/>
        <end position="252"/>
    </location>
</feature>
<dbReference type="EMBL" id="JANIEX010000910">
    <property type="protein sequence ID" value="KAJ3562122.1"/>
    <property type="molecule type" value="Genomic_DNA"/>
</dbReference>
<keyword evidence="1" id="KW-1133">Transmembrane helix</keyword>
<feature type="transmembrane region" description="Helical" evidence="1">
    <location>
        <begin position="196"/>
        <end position="216"/>
    </location>
</feature>
<sequence length="496" mass="55867">MSTTTLPSISSAEKIAGHDKLVEDLAKEFSVAETPSSGTDVSSLSSSLEKARSFELDPWAGFQDETLPDKKDSRIVRFLRHQVFTLYRKLFSVVFMINLAIFIWLLVRGTNALEVAGVTVANLFVSILHRQEYVINTYFWIFTRVPLSAPFWVRAAAARVYHIGGLHSGCGVSGTIWIILFAGQATKEFAYRQGTITIPTLVVTYCIMVLLIGIVAFAHPDLRLKYHNNFEMTHRFMGWTAVGLVWAVIVLLTNDYRAPEVPLGRALIHSPYFWLIVIFTLSIALPWMRLRKYKIRSEVLSQHCIRLYFDYATPPPGSFTRVSSSPLTEWHSFATIAVPEKKGYSMIISRAGDWTSKAIENPPSEIWVRGIPTWGMLSVAGLFRKVLFVATGSGIAPIAPWLFSMKVPFRLLWTSPNVRQTFGDKLVDDIFAACPDSVIYDTRIHGKPDMVKLVYRIAKDFEPEAICVISNEKLTRKIIYGMVSRGIPAFGPIWDS</sequence>
<dbReference type="InterPro" id="IPR039261">
    <property type="entry name" value="FNR_nucleotide-bd"/>
</dbReference>
<organism evidence="2 3">
    <name type="scientific">Leucocoprinus birnbaumii</name>
    <dbReference type="NCBI Taxonomy" id="56174"/>
    <lineage>
        <taxon>Eukaryota</taxon>
        <taxon>Fungi</taxon>
        <taxon>Dikarya</taxon>
        <taxon>Basidiomycota</taxon>
        <taxon>Agaricomycotina</taxon>
        <taxon>Agaricomycetes</taxon>
        <taxon>Agaricomycetidae</taxon>
        <taxon>Agaricales</taxon>
        <taxon>Agaricineae</taxon>
        <taxon>Agaricaceae</taxon>
        <taxon>Leucocoprinus</taxon>
    </lineage>
</organism>
<gene>
    <name evidence="2" type="ORF">NP233_g9774</name>
</gene>
<keyword evidence="1" id="KW-0472">Membrane</keyword>
<name>A0AAD5VK79_9AGAR</name>
<dbReference type="InterPro" id="IPR052979">
    <property type="entry name" value="Adenylate-forming_domain"/>
</dbReference>
<evidence type="ECO:0000313" key="3">
    <source>
        <dbReference type="Proteomes" id="UP001213000"/>
    </source>
</evidence>
<evidence type="ECO:0000256" key="1">
    <source>
        <dbReference type="SAM" id="Phobius"/>
    </source>
</evidence>
<feature type="transmembrane region" description="Helical" evidence="1">
    <location>
        <begin position="86"/>
        <end position="107"/>
    </location>
</feature>
<dbReference type="SUPFAM" id="SSF52343">
    <property type="entry name" value="Ferredoxin reductase-like, C-terminal NADP-linked domain"/>
    <property type="match status" value="1"/>
</dbReference>
<dbReference type="PANTHER" id="PTHR33927">
    <property type="entry name" value="TRANSMEMBRANE PROTEIN"/>
    <property type="match status" value="1"/>
</dbReference>
<feature type="transmembrane region" description="Helical" evidence="1">
    <location>
        <begin position="386"/>
        <end position="403"/>
    </location>
</feature>
<accession>A0AAD5VK79</accession>
<feature type="transmembrane region" description="Helical" evidence="1">
    <location>
        <begin position="165"/>
        <end position="184"/>
    </location>
</feature>
<comment type="caution">
    <text evidence="2">The sequence shown here is derived from an EMBL/GenBank/DDBJ whole genome shotgun (WGS) entry which is preliminary data.</text>
</comment>
<dbReference type="Proteomes" id="UP001213000">
    <property type="component" value="Unassembled WGS sequence"/>
</dbReference>
<reference evidence="2" key="1">
    <citation type="submission" date="2022-07" db="EMBL/GenBank/DDBJ databases">
        <title>Genome Sequence of Leucocoprinus birnbaumii.</title>
        <authorList>
            <person name="Buettner E."/>
        </authorList>
    </citation>
    <scope>NUCLEOTIDE SEQUENCE</scope>
    <source>
        <strain evidence="2">VT141</strain>
    </source>
</reference>
<protein>
    <recommendedName>
        <fullName evidence="4">Nonribosomal peptide synthetase 12</fullName>
    </recommendedName>
</protein>
<dbReference type="AlphaFoldDB" id="A0AAD5VK79"/>
<evidence type="ECO:0000313" key="2">
    <source>
        <dbReference type="EMBL" id="KAJ3562122.1"/>
    </source>
</evidence>
<feature type="transmembrane region" description="Helical" evidence="1">
    <location>
        <begin position="133"/>
        <end position="153"/>
    </location>
</feature>
<evidence type="ECO:0008006" key="4">
    <source>
        <dbReference type="Google" id="ProtNLM"/>
    </source>
</evidence>
<proteinExistence type="predicted"/>
<dbReference type="PANTHER" id="PTHR33927:SF5">
    <property type="entry name" value="ENZYME, PUTATIVE (AFU_ORTHOLOGUE AFUA_8G01222)-RELATED"/>
    <property type="match status" value="1"/>
</dbReference>
<keyword evidence="1" id="KW-0812">Transmembrane</keyword>